<evidence type="ECO:0000256" key="5">
    <source>
        <dbReference type="PROSITE-ProRule" id="PRU10085"/>
    </source>
</evidence>
<dbReference type="FunFam" id="3.90.226.10:FF:000001">
    <property type="entry name" value="ATP-dependent Clp protease proteolytic subunit"/>
    <property type="match status" value="1"/>
</dbReference>
<dbReference type="Gene3D" id="3.90.226.10">
    <property type="entry name" value="2-enoyl-CoA Hydratase, Chain A, domain 1"/>
    <property type="match status" value="1"/>
</dbReference>
<keyword evidence="11" id="KW-1185">Reference proteome</keyword>
<dbReference type="InterPro" id="IPR001907">
    <property type="entry name" value="ClpP"/>
</dbReference>
<evidence type="ECO:0000256" key="1">
    <source>
        <dbReference type="ARBA" id="ARBA00007039"/>
    </source>
</evidence>
<dbReference type="GO" id="GO:0009840">
    <property type="term" value="C:chloroplastic endopeptidase Clp complex"/>
    <property type="evidence" value="ECO:0007669"/>
    <property type="project" value="UniProtKB-ARBA"/>
</dbReference>
<comment type="similarity">
    <text evidence="1 8">Belongs to the peptidase S14 family.</text>
</comment>
<sequence length="250" mass="27285">MITTTKLASIPSMATMKRSYGLIPMVIEHTSRGERAYDIFSRLLKERIICINGAISDDTASVVVAQLLYLESENPSKPIHMYINSPGGVVTSGLAIYDTMQYIKSPVSTLCIGQAASMGSLLLTAGAKGKRRALPNARVMIHQPSGGASGQATDIAIQAEEILKCRKRLNSLYTKHTGQKIERIEQLLVVRRRIKERMRQLLRNREGHVVQGSGAPREATRKEQLLGSLQQASNHSSTPAEAAAHGRNLG</sequence>
<evidence type="ECO:0000256" key="6">
    <source>
        <dbReference type="PROSITE-ProRule" id="PRU10086"/>
    </source>
</evidence>
<dbReference type="PROSITE" id="PS00382">
    <property type="entry name" value="CLP_PROTEASE_HIS"/>
    <property type="match status" value="1"/>
</dbReference>
<dbReference type="SUPFAM" id="SSF52096">
    <property type="entry name" value="ClpP/crotonase"/>
    <property type="match status" value="1"/>
</dbReference>
<dbReference type="GO" id="GO:0051117">
    <property type="term" value="F:ATPase binding"/>
    <property type="evidence" value="ECO:0007669"/>
    <property type="project" value="TreeGrafter"/>
</dbReference>
<evidence type="ECO:0000313" key="11">
    <source>
        <dbReference type="Proteomes" id="UP001202328"/>
    </source>
</evidence>
<evidence type="ECO:0000256" key="7">
    <source>
        <dbReference type="RuleBase" id="RU000549"/>
    </source>
</evidence>
<reference evidence="10" key="1">
    <citation type="submission" date="2022-04" db="EMBL/GenBank/DDBJ databases">
        <title>A functionally conserved STORR gene fusion in Papaver species that diverged 16.8 million years ago.</title>
        <authorList>
            <person name="Catania T."/>
        </authorList>
    </citation>
    <scope>NUCLEOTIDE SEQUENCE</scope>
    <source>
        <strain evidence="10">S-188037</strain>
    </source>
</reference>
<protein>
    <recommendedName>
        <fullName evidence="8">ATP-dependent Clp protease proteolytic subunit</fullName>
        <ecNumber evidence="7">3.4.21.92</ecNumber>
    </recommendedName>
</protein>
<dbReference type="PRINTS" id="PR00127">
    <property type="entry name" value="CLPPROTEASEP"/>
</dbReference>
<evidence type="ECO:0000256" key="8">
    <source>
        <dbReference type="RuleBase" id="RU003567"/>
    </source>
</evidence>
<dbReference type="InterPro" id="IPR029045">
    <property type="entry name" value="ClpP/crotonase-like_dom_sf"/>
</dbReference>
<keyword evidence="2 7" id="KW-0645">Protease</keyword>
<evidence type="ECO:0000256" key="9">
    <source>
        <dbReference type="SAM" id="MobiDB-lite"/>
    </source>
</evidence>
<evidence type="ECO:0000256" key="3">
    <source>
        <dbReference type="ARBA" id="ARBA00022801"/>
    </source>
</evidence>
<dbReference type="NCBIfam" id="NF001368">
    <property type="entry name" value="PRK00277.1"/>
    <property type="match status" value="1"/>
</dbReference>
<dbReference type="Pfam" id="PF00574">
    <property type="entry name" value="CLP_protease"/>
    <property type="match status" value="1"/>
</dbReference>
<feature type="active site" evidence="5">
    <location>
        <position position="117"/>
    </location>
</feature>
<dbReference type="GO" id="GO:0004176">
    <property type="term" value="F:ATP-dependent peptidase activity"/>
    <property type="evidence" value="ECO:0007669"/>
    <property type="project" value="InterPro"/>
</dbReference>
<dbReference type="EMBL" id="JAJJMB010012161">
    <property type="protein sequence ID" value="KAI3885282.1"/>
    <property type="molecule type" value="Genomic_DNA"/>
</dbReference>
<dbReference type="GO" id="GO:0009534">
    <property type="term" value="C:chloroplast thylakoid"/>
    <property type="evidence" value="ECO:0007669"/>
    <property type="project" value="UniProtKB-ARBA"/>
</dbReference>
<dbReference type="Proteomes" id="UP001202328">
    <property type="component" value="Unassembled WGS sequence"/>
</dbReference>
<dbReference type="CDD" id="cd07017">
    <property type="entry name" value="S14_ClpP_2"/>
    <property type="match status" value="1"/>
</dbReference>
<dbReference type="EC" id="3.4.21.92" evidence="7"/>
<organism evidence="10 11">
    <name type="scientific">Papaver atlanticum</name>
    <dbReference type="NCBI Taxonomy" id="357466"/>
    <lineage>
        <taxon>Eukaryota</taxon>
        <taxon>Viridiplantae</taxon>
        <taxon>Streptophyta</taxon>
        <taxon>Embryophyta</taxon>
        <taxon>Tracheophyta</taxon>
        <taxon>Spermatophyta</taxon>
        <taxon>Magnoliopsida</taxon>
        <taxon>Ranunculales</taxon>
        <taxon>Papaveraceae</taxon>
        <taxon>Papaveroideae</taxon>
        <taxon>Papaver</taxon>
    </lineage>
</organism>
<name>A0AAD4SCL3_9MAGN</name>
<dbReference type="PROSITE" id="PS00381">
    <property type="entry name" value="CLP_PROTEASE_SER"/>
    <property type="match status" value="1"/>
</dbReference>
<feature type="compositionally biased region" description="Polar residues" evidence="9">
    <location>
        <begin position="227"/>
        <end position="239"/>
    </location>
</feature>
<dbReference type="InterPro" id="IPR023562">
    <property type="entry name" value="ClpP/TepA"/>
</dbReference>
<dbReference type="InterPro" id="IPR033135">
    <property type="entry name" value="ClpP_His_AS"/>
</dbReference>
<dbReference type="HAMAP" id="MF_00444">
    <property type="entry name" value="ClpP"/>
    <property type="match status" value="1"/>
</dbReference>
<comment type="caution">
    <text evidence="10">The sequence shown here is derived from an EMBL/GenBank/DDBJ whole genome shotgun (WGS) entry which is preliminary data.</text>
</comment>
<dbReference type="InterPro" id="IPR018215">
    <property type="entry name" value="ClpP_Ser_AS"/>
</dbReference>
<evidence type="ECO:0000256" key="4">
    <source>
        <dbReference type="ARBA" id="ARBA00022825"/>
    </source>
</evidence>
<evidence type="ECO:0000313" key="10">
    <source>
        <dbReference type="EMBL" id="KAI3885282.1"/>
    </source>
</evidence>
<dbReference type="GO" id="GO:0004252">
    <property type="term" value="F:serine-type endopeptidase activity"/>
    <property type="evidence" value="ECO:0007669"/>
    <property type="project" value="UniProtKB-EC"/>
</dbReference>
<dbReference type="GO" id="GO:0006515">
    <property type="term" value="P:protein quality control for misfolded or incompletely synthesized proteins"/>
    <property type="evidence" value="ECO:0007669"/>
    <property type="project" value="TreeGrafter"/>
</dbReference>
<keyword evidence="3 7" id="KW-0378">Hydrolase</keyword>
<dbReference type="PANTHER" id="PTHR10381">
    <property type="entry name" value="ATP-DEPENDENT CLP PROTEASE PROTEOLYTIC SUBUNIT"/>
    <property type="match status" value="1"/>
</dbReference>
<dbReference type="PANTHER" id="PTHR10381:SF11">
    <property type="entry name" value="ATP-DEPENDENT CLP PROTEASE PROTEOLYTIC SUBUNIT, MITOCHONDRIAL"/>
    <property type="match status" value="1"/>
</dbReference>
<feature type="active site" evidence="6">
    <location>
        <position position="142"/>
    </location>
</feature>
<dbReference type="AlphaFoldDB" id="A0AAD4SCL3"/>
<feature type="region of interest" description="Disordered" evidence="9">
    <location>
        <begin position="227"/>
        <end position="250"/>
    </location>
</feature>
<keyword evidence="4 7" id="KW-0720">Serine protease</keyword>
<gene>
    <name evidence="10" type="ORF">MKW98_002674</name>
</gene>
<accession>A0AAD4SCL3</accession>
<proteinExistence type="inferred from homology"/>
<evidence type="ECO:0000256" key="2">
    <source>
        <dbReference type="ARBA" id="ARBA00022670"/>
    </source>
</evidence>